<proteinExistence type="predicted"/>
<dbReference type="AlphaFoldDB" id="A0A8X6HF70"/>
<name>A0A8X6HF70_TRICU</name>
<evidence type="ECO:0000313" key="2">
    <source>
        <dbReference type="Proteomes" id="UP000887116"/>
    </source>
</evidence>
<evidence type="ECO:0000313" key="1">
    <source>
        <dbReference type="EMBL" id="GFQ72992.1"/>
    </source>
</evidence>
<reference evidence="1" key="1">
    <citation type="submission" date="2020-07" db="EMBL/GenBank/DDBJ databases">
        <title>Multicomponent nature underlies the extraordinary mechanical properties of spider dragline silk.</title>
        <authorList>
            <person name="Kono N."/>
            <person name="Nakamura H."/>
            <person name="Mori M."/>
            <person name="Yoshida Y."/>
            <person name="Ohtoshi R."/>
            <person name="Malay A.D."/>
            <person name="Moran D.A.P."/>
            <person name="Tomita M."/>
            <person name="Numata K."/>
            <person name="Arakawa K."/>
        </authorList>
    </citation>
    <scope>NUCLEOTIDE SEQUENCE</scope>
</reference>
<protein>
    <submittedName>
        <fullName evidence="1">Uncharacterized protein</fullName>
    </submittedName>
</protein>
<gene>
    <name evidence="1" type="ORF">TNCT_76861</name>
</gene>
<keyword evidence="2" id="KW-1185">Reference proteome</keyword>
<organism evidence="1 2">
    <name type="scientific">Trichonephila clavata</name>
    <name type="common">Joro spider</name>
    <name type="synonym">Nephila clavata</name>
    <dbReference type="NCBI Taxonomy" id="2740835"/>
    <lineage>
        <taxon>Eukaryota</taxon>
        <taxon>Metazoa</taxon>
        <taxon>Ecdysozoa</taxon>
        <taxon>Arthropoda</taxon>
        <taxon>Chelicerata</taxon>
        <taxon>Arachnida</taxon>
        <taxon>Araneae</taxon>
        <taxon>Araneomorphae</taxon>
        <taxon>Entelegynae</taxon>
        <taxon>Araneoidea</taxon>
        <taxon>Nephilidae</taxon>
        <taxon>Trichonephila</taxon>
    </lineage>
</organism>
<dbReference type="Proteomes" id="UP000887116">
    <property type="component" value="Unassembled WGS sequence"/>
</dbReference>
<dbReference type="OrthoDB" id="6419575at2759"/>
<comment type="caution">
    <text evidence="1">The sequence shown here is derived from an EMBL/GenBank/DDBJ whole genome shotgun (WGS) entry which is preliminary data.</text>
</comment>
<dbReference type="EMBL" id="BMAO01031181">
    <property type="protein sequence ID" value="GFQ72992.1"/>
    <property type="molecule type" value="Genomic_DNA"/>
</dbReference>
<accession>A0A8X6HF70</accession>
<sequence length="75" mass="8715">TVKQLILLDIQQKGKAASLNAIEQVKDIHLHPDVLTSDEGFLTPTSKMKRYVCRKYFAEQFERLYKSMNQKSTQN</sequence>
<feature type="non-terminal residue" evidence="1">
    <location>
        <position position="1"/>
    </location>
</feature>